<dbReference type="InterPro" id="IPR050179">
    <property type="entry name" value="Trans_hexapeptide_repeat"/>
</dbReference>
<feature type="domain" description="PglD N-terminal" evidence="2">
    <location>
        <begin position="4"/>
        <end position="85"/>
    </location>
</feature>
<dbReference type="Gene3D" id="2.160.10.10">
    <property type="entry name" value="Hexapeptide repeat proteins"/>
    <property type="match status" value="1"/>
</dbReference>
<dbReference type="AlphaFoldDB" id="A0A0A5G514"/>
<gene>
    <name evidence="3" type="ORF">N784_05365</name>
</gene>
<feature type="binding site" evidence="1">
    <location>
        <position position="171"/>
    </location>
    <ligand>
        <name>acetyl-CoA</name>
        <dbReference type="ChEBI" id="CHEBI:57288"/>
    </ligand>
</feature>
<name>A0A0A5G514_9BACI</name>
<comment type="caution">
    <text evidence="3">The sequence shown here is derived from an EMBL/GenBank/DDBJ whole genome shotgun (WGS) entry which is preliminary data.</text>
</comment>
<dbReference type="GO" id="GO:0016740">
    <property type="term" value="F:transferase activity"/>
    <property type="evidence" value="ECO:0007669"/>
    <property type="project" value="UniProtKB-KW"/>
</dbReference>
<evidence type="ECO:0000313" key="4">
    <source>
        <dbReference type="Proteomes" id="UP000030401"/>
    </source>
</evidence>
<dbReference type="PANTHER" id="PTHR43300">
    <property type="entry name" value="ACETYLTRANSFERASE"/>
    <property type="match status" value="1"/>
</dbReference>
<proteinExistence type="predicted"/>
<dbReference type="STRING" id="1385512.N784_05365"/>
<dbReference type="SUPFAM" id="SSF51161">
    <property type="entry name" value="Trimeric LpxA-like enzymes"/>
    <property type="match status" value="1"/>
</dbReference>
<dbReference type="eggNOG" id="COG2171">
    <property type="taxonomic scope" value="Bacteria"/>
</dbReference>
<dbReference type="Pfam" id="PF17836">
    <property type="entry name" value="PglD_N"/>
    <property type="match status" value="1"/>
</dbReference>
<feature type="binding site" evidence="1">
    <location>
        <position position="74"/>
    </location>
    <ligand>
        <name>substrate</name>
    </ligand>
</feature>
<dbReference type="PANTHER" id="PTHR43300:SF7">
    <property type="entry name" value="UDP-N-ACETYLBACILLOSAMINE N-ACETYLTRANSFERASE"/>
    <property type="match status" value="1"/>
</dbReference>
<dbReference type="Proteomes" id="UP000030401">
    <property type="component" value="Unassembled WGS sequence"/>
</dbReference>
<evidence type="ECO:0000313" key="3">
    <source>
        <dbReference type="EMBL" id="KGX86175.1"/>
    </source>
</evidence>
<keyword evidence="3" id="KW-0808">Transferase</keyword>
<dbReference type="CDD" id="cd03360">
    <property type="entry name" value="LbH_AT_putative"/>
    <property type="match status" value="1"/>
</dbReference>
<dbReference type="NCBIfam" id="TIGR03570">
    <property type="entry name" value="NeuD_NnaD"/>
    <property type="match status" value="1"/>
</dbReference>
<dbReference type="Gene3D" id="3.40.50.20">
    <property type="match status" value="1"/>
</dbReference>
<feature type="binding site" evidence="1">
    <location>
        <position position="150"/>
    </location>
    <ligand>
        <name>acetyl-CoA</name>
        <dbReference type="ChEBI" id="CHEBI:57288"/>
    </ligand>
</feature>
<reference evidence="3 4" key="1">
    <citation type="submission" date="2013-08" db="EMBL/GenBank/DDBJ databases">
        <authorList>
            <person name="Huang J."/>
            <person name="Wang G."/>
        </authorList>
    </citation>
    <scope>NUCLEOTIDE SEQUENCE [LARGE SCALE GENOMIC DNA]</scope>
    <source>
        <strain evidence="3 4">JSM 072002</strain>
    </source>
</reference>
<accession>A0A0A5G514</accession>
<dbReference type="InterPro" id="IPR041561">
    <property type="entry name" value="PglD_N"/>
</dbReference>
<evidence type="ECO:0000256" key="1">
    <source>
        <dbReference type="PIRSR" id="PIRSR620019-2"/>
    </source>
</evidence>
<dbReference type="InterPro" id="IPR011004">
    <property type="entry name" value="Trimer_LpxA-like_sf"/>
</dbReference>
<protein>
    <submittedName>
        <fullName evidence="3">Serine acetyltransferase</fullName>
    </submittedName>
</protein>
<dbReference type="EMBL" id="AVPG01000015">
    <property type="protein sequence ID" value="KGX86175.1"/>
    <property type="molecule type" value="Genomic_DNA"/>
</dbReference>
<dbReference type="InterPro" id="IPR020019">
    <property type="entry name" value="AcTrfase_PglD-like"/>
</dbReference>
<keyword evidence="4" id="KW-1185">Reference proteome</keyword>
<organism evidence="3 4">
    <name type="scientific">Pontibacillus litoralis JSM 072002</name>
    <dbReference type="NCBI Taxonomy" id="1385512"/>
    <lineage>
        <taxon>Bacteria</taxon>
        <taxon>Bacillati</taxon>
        <taxon>Bacillota</taxon>
        <taxon>Bacilli</taxon>
        <taxon>Bacillales</taxon>
        <taxon>Bacillaceae</taxon>
        <taxon>Pontibacillus</taxon>
    </lineage>
</organism>
<evidence type="ECO:0000259" key="2">
    <source>
        <dbReference type="Pfam" id="PF17836"/>
    </source>
</evidence>
<sequence length="214" mass="22596">MMKKILLIGGGGHCISVIDSIEKIGTYEIAGIIDTADKVGNKVGGHPIIGTDDDLETFYSRGITNAFMTLGSIGDTELRRKLFRQCEAHGFSFPVIMDPSAVVASFTTIGNGTYIGKGAIVNREVSIGKNAILNTGCIIEHNCHIGDFVHIAPRGTIAGNVCIGHNTHIGIGATVIEGKTIGNDVFVGASSNVIHNIKHNAKAYGNPCKVVEPR</sequence>